<name>A0A9Q0LCN4_ANAIG</name>
<keyword evidence="2 4" id="KW-0175">Coiled coil</keyword>
<dbReference type="GO" id="GO:0005634">
    <property type="term" value="C:nucleus"/>
    <property type="evidence" value="ECO:0007669"/>
    <property type="project" value="UniProtKB-SubCell"/>
</dbReference>
<keyword evidence="3" id="KW-0539">Nucleus</keyword>
<feature type="domain" description="Leucine zipper with capping helix" evidence="7">
    <location>
        <begin position="154"/>
        <end position="192"/>
    </location>
</feature>
<feature type="transmembrane region" description="Helical" evidence="5">
    <location>
        <begin position="278"/>
        <end position="302"/>
    </location>
</feature>
<accession>A0A9Q0LCN4</accession>
<evidence type="ECO:0000256" key="3">
    <source>
        <dbReference type="ARBA" id="ARBA00023242"/>
    </source>
</evidence>
<gene>
    <name evidence="8" type="ORF">M0811_11109</name>
</gene>
<feature type="coiled-coil region" evidence="4">
    <location>
        <begin position="82"/>
        <end position="147"/>
    </location>
</feature>
<evidence type="ECO:0000259" key="6">
    <source>
        <dbReference type="Pfam" id="PF03962"/>
    </source>
</evidence>
<reference evidence="8" key="1">
    <citation type="submission" date="2022-10" db="EMBL/GenBank/DDBJ databases">
        <title>Novel sulphate-reducing endosymbionts in the free-living metamonad Anaeramoeba.</title>
        <authorList>
            <person name="Jerlstrom-Hultqvist J."/>
            <person name="Cepicka I."/>
            <person name="Gallot-Lavallee L."/>
            <person name="Salas-Leiva D."/>
            <person name="Curtis B.A."/>
            <person name="Zahonova K."/>
            <person name="Pipaliya S."/>
            <person name="Dacks J."/>
            <person name="Roger A.J."/>
        </authorList>
    </citation>
    <scope>NUCLEOTIDE SEQUENCE</scope>
    <source>
        <strain evidence="8">BMAN</strain>
    </source>
</reference>
<evidence type="ECO:0000313" key="8">
    <source>
        <dbReference type="EMBL" id="KAJ5070261.1"/>
    </source>
</evidence>
<keyword evidence="9" id="KW-1185">Reference proteome</keyword>
<dbReference type="EMBL" id="JAPDFW010000097">
    <property type="protein sequence ID" value="KAJ5070261.1"/>
    <property type="molecule type" value="Genomic_DNA"/>
</dbReference>
<keyword evidence="5" id="KW-1133">Transmembrane helix</keyword>
<comment type="caution">
    <text evidence="8">The sequence shown here is derived from an EMBL/GenBank/DDBJ whole genome shotgun (WGS) entry which is preliminary data.</text>
</comment>
<dbReference type="InterPro" id="IPR040453">
    <property type="entry name" value="Mnd1_HTH"/>
</dbReference>
<sequence>MSKRGRVTAEEKRQKLLNFYRQSKTAFSSKEVENQVSKAVSISGPILKETNQYLIDENLIDTEKIGLSNFYWSFPSKIQQNKINLKKQLDKKLKQAKQSNEEYKTKIEELRPGREETEERHLIDEEISNLEEKVNELNVLVEKFRSLNPEVVFAMKKEAEIAKDAANRWTDNIYEVQSYVNKTFGIKSSDFSQKHYFAHFILWPLRFLSTAIIIGALFLANILCGVLFDNYKSAAFIILTILFFFTSLYGIFATRHYFENSICGDPKFPELIEGIGGSFLDLFAFIFFFPTLIGIFQTIPLFKAFKHTLKKQK</sequence>
<evidence type="ECO:0000256" key="2">
    <source>
        <dbReference type="ARBA" id="ARBA00023054"/>
    </source>
</evidence>
<organism evidence="8 9">
    <name type="scientific">Anaeramoeba ignava</name>
    <name type="common">Anaerobic marine amoeba</name>
    <dbReference type="NCBI Taxonomy" id="1746090"/>
    <lineage>
        <taxon>Eukaryota</taxon>
        <taxon>Metamonada</taxon>
        <taxon>Anaeramoebidae</taxon>
        <taxon>Anaeramoeba</taxon>
    </lineage>
</organism>
<evidence type="ECO:0000313" key="9">
    <source>
        <dbReference type="Proteomes" id="UP001149090"/>
    </source>
</evidence>
<feature type="transmembrane region" description="Helical" evidence="5">
    <location>
        <begin position="235"/>
        <end position="258"/>
    </location>
</feature>
<dbReference type="AlphaFoldDB" id="A0A9Q0LCN4"/>
<dbReference type="InterPro" id="IPR040661">
    <property type="entry name" value="LZ3wCH"/>
</dbReference>
<proteinExistence type="predicted"/>
<evidence type="ECO:0000256" key="1">
    <source>
        <dbReference type="ARBA" id="ARBA00004123"/>
    </source>
</evidence>
<feature type="transmembrane region" description="Helical" evidence="5">
    <location>
        <begin position="207"/>
        <end position="228"/>
    </location>
</feature>
<evidence type="ECO:0000256" key="4">
    <source>
        <dbReference type="SAM" id="Coils"/>
    </source>
</evidence>
<keyword evidence="5" id="KW-0812">Transmembrane</keyword>
<dbReference type="OMA" id="ECYGDEY"/>
<feature type="domain" description="Mnd1 HTH" evidence="6">
    <location>
        <begin position="16"/>
        <end position="75"/>
    </location>
</feature>
<keyword evidence="5" id="KW-0472">Membrane</keyword>
<dbReference type="Pfam" id="PF03962">
    <property type="entry name" value="Mnd1"/>
    <property type="match status" value="1"/>
</dbReference>
<dbReference type="Proteomes" id="UP001149090">
    <property type="component" value="Unassembled WGS sequence"/>
</dbReference>
<dbReference type="OrthoDB" id="273345at2759"/>
<comment type="subcellular location">
    <subcellularLocation>
        <location evidence="1">Nucleus</location>
    </subcellularLocation>
</comment>
<protein>
    <submittedName>
        <fullName evidence="8">Meiotic nuclear division protein</fullName>
    </submittedName>
</protein>
<evidence type="ECO:0000256" key="5">
    <source>
        <dbReference type="SAM" id="Phobius"/>
    </source>
</evidence>
<dbReference type="Pfam" id="PF18517">
    <property type="entry name" value="LZ3wCH"/>
    <property type="match status" value="1"/>
</dbReference>
<evidence type="ECO:0000259" key="7">
    <source>
        <dbReference type="Pfam" id="PF18517"/>
    </source>
</evidence>